<feature type="compositionally biased region" description="Polar residues" evidence="3">
    <location>
        <begin position="392"/>
        <end position="410"/>
    </location>
</feature>
<dbReference type="GO" id="GO:0003676">
    <property type="term" value="F:nucleic acid binding"/>
    <property type="evidence" value="ECO:0007669"/>
    <property type="project" value="InterPro"/>
</dbReference>
<keyword evidence="6" id="KW-1185">Reference proteome</keyword>
<dbReference type="Pfam" id="PF01612">
    <property type="entry name" value="DNA_pol_A_exo1"/>
    <property type="match status" value="1"/>
</dbReference>
<dbReference type="InterPro" id="IPR051132">
    <property type="entry name" value="3-5_Exonuclease_domain"/>
</dbReference>
<dbReference type="GO" id="GO:0005634">
    <property type="term" value="C:nucleus"/>
    <property type="evidence" value="ECO:0007669"/>
    <property type="project" value="TreeGrafter"/>
</dbReference>
<feature type="compositionally biased region" description="Acidic residues" evidence="3">
    <location>
        <begin position="857"/>
        <end position="867"/>
    </location>
</feature>
<dbReference type="EMBL" id="ML977001">
    <property type="protein sequence ID" value="KAF1954021.1"/>
    <property type="molecule type" value="Genomic_DNA"/>
</dbReference>
<dbReference type="InterPro" id="IPR002562">
    <property type="entry name" value="3'-5'_exonuclease_dom"/>
</dbReference>
<feature type="compositionally biased region" description="Basic residues" evidence="3">
    <location>
        <begin position="122"/>
        <end position="132"/>
    </location>
</feature>
<dbReference type="InterPro" id="IPR036397">
    <property type="entry name" value="RNaseH_sf"/>
</dbReference>
<feature type="region of interest" description="Disordered" evidence="3">
    <location>
        <begin position="378"/>
        <end position="458"/>
    </location>
</feature>
<organism evidence="5 6">
    <name type="scientific">Byssothecium circinans</name>
    <dbReference type="NCBI Taxonomy" id="147558"/>
    <lineage>
        <taxon>Eukaryota</taxon>
        <taxon>Fungi</taxon>
        <taxon>Dikarya</taxon>
        <taxon>Ascomycota</taxon>
        <taxon>Pezizomycotina</taxon>
        <taxon>Dothideomycetes</taxon>
        <taxon>Pleosporomycetidae</taxon>
        <taxon>Pleosporales</taxon>
        <taxon>Massarineae</taxon>
        <taxon>Massarinaceae</taxon>
        <taxon>Byssothecium</taxon>
    </lineage>
</organism>
<feature type="region of interest" description="Disordered" evidence="3">
    <location>
        <begin position="895"/>
        <end position="920"/>
    </location>
</feature>
<sequence length="1043" mass="116662">MRPMNGWHCARALFAGVTNAVFFDAHLTLPIRATALRRYSLLSLSSSPSQASPRNTARISHASTAQFIRSHRSTNAFPDCQLRNTSKNAVVEEQDMDIFEELLGVGEEVGMGCHKAVITKKKARGKQKRRTSPLKPPVKSMAHGDLLQSYSKVVGHRPRKSKLKEEEYTLRTTEFAGDEKGRRLEEKALDLMDSYRCLLHDLQSAVPQQWSAIYLDLSINLYRHLEMCQEVREEMERVRLNSAPSNRSSRRGWMKLAPRKETMQRIVTQTVLPLYEHNEWSHDAKSDIIPPSQRTLLGRTCRTLGYAEVFADIGATADVDESQTTPTQAQRRPRPLTSKGLTVRKVPVSGHSVSLFKPSPQLRAQQSAFSFTGISTSYPDTSSAENDAGFSSVGQNTDTVGHSQTATGQDIHTADTEKGDPIEPDGPPPNRDNDEESSYSSDNESEAASESDANMEAEKHVALSYQIPAEVQSAALEAPPKTKASYWSQKLYRGPDDEKILTHYCETFEVAERVAKYFLNEKALGFDIEWKSTAIPTFPKQNASLIQLASEDRIALFHIALFRGTKPEQLVPPTLKKILESPDVLKVGVAIKADFTRLEKHLDIKARGVMELSRTHNLLEAEDPRQASHRLVSLARQVEQHLLLPLYKGEPLVDDPEPDTWVEKEKWLKRQRVRESDWSKRLDPDQVHYAAADAYAGLRLYDVLESKRKQMKPVPSRPRLCDDDPKAPPRSTMLSRKKARAAKVLKDAQAKAIAEALTRLPAEEPDEEDAEVYETAAEELDDDETKEDGSVSGSSFENSEQQGEESDEEYIPKRRDGIDIGPSVGKTEARARRIGRLDVGKLRATDLGYPRLPAQPSDEEEEEDKYADDELEEALMDMDIDADGEDLTTVDAAAAETTSDDVSVLDTDNEAETTTPPPSFHPLVVDTSSHSPQYIQATTWAQSYLQATIPSPGFLSQPSRIRATLPHLRAYHLWHIQSIGPEEIGGLLREPPLAVSTVTSYILQAVSLEPLEFDGEKLRSLLLSQSEGLRRGRWKWLSRKVGL</sequence>
<protein>
    <recommendedName>
        <fullName evidence="4">3'-5' exonuclease domain-containing protein</fullName>
    </recommendedName>
</protein>
<feature type="region of interest" description="Disordered" evidence="3">
    <location>
        <begin position="758"/>
        <end position="832"/>
    </location>
</feature>
<dbReference type="PANTHER" id="PTHR13620">
    <property type="entry name" value="3-5 EXONUCLEASE"/>
    <property type="match status" value="1"/>
</dbReference>
<dbReference type="SMART" id="SM00474">
    <property type="entry name" value="35EXOc"/>
    <property type="match status" value="1"/>
</dbReference>
<dbReference type="GO" id="GO:0005737">
    <property type="term" value="C:cytoplasm"/>
    <property type="evidence" value="ECO:0007669"/>
    <property type="project" value="TreeGrafter"/>
</dbReference>
<dbReference type="GO" id="GO:0006139">
    <property type="term" value="P:nucleobase-containing compound metabolic process"/>
    <property type="evidence" value="ECO:0007669"/>
    <property type="project" value="InterPro"/>
</dbReference>
<feature type="region of interest" description="Disordered" evidence="3">
    <location>
        <begin position="122"/>
        <end position="141"/>
    </location>
</feature>
<evidence type="ECO:0000256" key="2">
    <source>
        <dbReference type="ARBA" id="ARBA00022801"/>
    </source>
</evidence>
<feature type="region of interest" description="Disordered" evidence="3">
    <location>
        <begin position="319"/>
        <end position="339"/>
    </location>
</feature>
<evidence type="ECO:0000313" key="5">
    <source>
        <dbReference type="EMBL" id="KAF1954021.1"/>
    </source>
</evidence>
<dbReference type="PANTHER" id="PTHR13620:SF104">
    <property type="entry name" value="EXONUCLEASE 3'-5' DOMAIN-CONTAINING PROTEIN 2"/>
    <property type="match status" value="1"/>
</dbReference>
<dbReference type="GO" id="GO:0008408">
    <property type="term" value="F:3'-5' exonuclease activity"/>
    <property type="evidence" value="ECO:0007669"/>
    <property type="project" value="InterPro"/>
</dbReference>
<feature type="compositionally biased region" description="Polar residues" evidence="3">
    <location>
        <begin position="791"/>
        <end position="801"/>
    </location>
</feature>
<accession>A0A6A5TMW8</accession>
<keyword evidence="1" id="KW-0540">Nuclease</keyword>
<dbReference type="AlphaFoldDB" id="A0A6A5TMW8"/>
<proteinExistence type="predicted"/>
<evidence type="ECO:0000256" key="3">
    <source>
        <dbReference type="SAM" id="MobiDB-lite"/>
    </source>
</evidence>
<evidence type="ECO:0000256" key="1">
    <source>
        <dbReference type="ARBA" id="ARBA00022722"/>
    </source>
</evidence>
<evidence type="ECO:0000259" key="4">
    <source>
        <dbReference type="SMART" id="SM00474"/>
    </source>
</evidence>
<feature type="compositionally biased region" description="Acidic residues" evidence="3">
    <location>
        <begin position="433"/>
        <end position="455"/>
    </location>
</feature>
<dbReference type="CDD" id="cd06141">
    <property type="entry name" value="WRN_exo"/>
    <property type="match status" value="1"/>
</dbReference>
<keyword evidence="2" id="KW-0378">Hydrolase</keyword>
<evidence type="ECO:0000313" key="6">
    <source>
        <dbReference type="Proteomes" id="UP000800035"/>
    </source>
</evidence>
<name>A0A6A5TMW8_9PLEO</name>
<reference evidence="5" key="1">
    <citation type="journal article" date="2020" name="Stud. Mycol.">
        <title>101 Dothideomycetes genomes: a test case for predicting lifestyles and emergence of pathogens.</title>
        <authorList>
            <person name="Haridas S."/>
            <person name="Albert R."/>
            <person name="Binder M."/>
            <person name="Bloem J."/>
            <person name="Labutti K."/>
            <person name="Salamov A."/>
            <person name="Andreopoulos B."/>
            <person name="Baker S."/>
            <person name="Barry K."/>
            <person name="Bills G."/>
            <person name="Bluhm B."/>
            <person name="Cannon C."/>
            <person name="Castanera R."/>
            <person name="Culley D."/>
            <person name="Daum C."/>
            <person name="Ezra D."/>
            <person name="Gonzalez J."/>
            <person name="Henrissat B."/>
            <person name="Kuo A."/>
            <person name="Liang C."/>
            <person name="Lipzen A."/>
            <person name="Lutzoni F."/>
            <person name="Magnuson J."/>
            <person name="Mondo S."/>
            <person name="Nolan M."/>
            <person name="Ohm R."/>
            <person name="Pangilinan J."/>
            <person name="Park H.-J."/>
            <person name="Ramirez L."/>
            <person name="Alfaro M."/>
            <person name="Sun H."/>
            <person name="Tritt A."/>
            <person name="Yoshinaga Y."/>
            <person name="Zwiers L.-H."/>
            <person name="Turgeon B."/>
            <person name="Goodwin S."/>
            <person name="Spatafora J."/>
            <person name="Crous P."/>
            <person name="Grigoriev I."/>
        </authorList>
    </citation>
    <scope>NUCLEOTIDE SEQUENCE</scope>
    <source>
        <strain evidence="5">CBS 675.92</strain>
    </source>
</reference>
<dbReference type="InterPro" id="IPR012337">
    <property type="entry name" value="RNaseH-like_sf"/>
</dbReference>
<gene>
    <name evidence="5" type="ORF">CC80DRAFT_450039</name>
</gene>
<dbReference type="Gene3D" id="3.30.420.10">
    <property type="entry name" value="Ribonuclease H-like superfamily/Ribonuclease H"/>
    <property type="match status" value="1"/>
</dbReference>
<dbReference type="Proteomes" id="UP000800035">
    <property type="component" value="Unassembled WGS sequence"/>
</dbReference>
<feature type="region of interest" description="Disordered" evidence="3">
    <location>
        <begin position="708"/>
        <end position="738"/>
    </location>
</feature>
<feature type="compositionally biased region" description="Acidic residues" evidence="3">
    <location>
        <begin position="763"/>
        <end position="786"/>
    </location>
</feature>
<feature type="compositionally biased region" description="Basic and acidic residues" evidence="3">
    <location>
        <begin position="412"/>
        <end position="421"/>
    </location>
</feature>
<feature type="region of interest" description="Disordered" evidence="3">
    <location>
        <begin position="847"/>
        <end position="867"/>
    </location>
</feature>
<feature type="domain" description="3'-5' exonuclease" evidence="4">
    <location>
        <begin position="502"/>
        <end position="709"/>
    </location>
</feature>
<dbReference type="OrthoDB" id="1920326at2759"/>
<dbReference type="SUPFAM" id="SSF53098">
    <property type="entry name" value="Ribonuclease H-like"/>
    <property type="match status" value="1"/>
</dbReference>